<proteinExistence type="predicted"/>
<name>A0AAW1MBY1_POPJA</name>
<accession>A0AAW1MBY1</accession>
<dbReference type="EMBL" id="JASPKY010000067">
    <property type="protein sequence ID" value="KAK9743658.1"/>
    <property type="molecule type" value="Genomic_DNA"/>
</dbReference>
<evidence type="ECO:0000313" key="2">
    <source>
        <dbReference type="Proteomes" id="UP001458880"/>
    </source>
</evidence>
<comment type="caution">
    <text evidence="1">The sequence shown here is derived from an EMBL/GenBank/DDBJ whole genome shotgun (WGS) entry which is preliminary data.</text>
</comment>
<keyword evidence="2" id="KW-1185">Reference proteome</keyword>
<organism evidence="1 2">
    <name type="scientific">Popillia japonica</name>
    <name type="common">Japanese beetle</name>
    <dbReference type="NCBI Taxonomy" id="7064"/>
    <lineage>
        <taxon>Eukaryota</taxon>
        <taxon>Metazoa</taxon>
        <taxon>Ecdysozoa</taxon>
        <taxon>Arthropoda</taxon>
        <taxon>Hexapoda</taxon>
        <taxon>Insecta</taxon>
        <taxon>Pterygota</taxon>
        <taxon>Neoptera</taxon>
        <taxon>Endopterygota</taxon>
        <taxon>Coleoptera</taxon>
        <taxon>Polyphaga</taxon>
        <taxon>Scarabaeiformia</taxon>
        <taxon>Scarabaeidae</taxon>
        <taxon>Rutelinae</taxon>
        <taxon>Popillia</taxon>
    </lineage>
</organism>
<sequence length="112" mass="12721">MSACRGLNKKSVAESTVRGIDEVVAHKLQNHKPIISNHTGKSGFSANRLGGPNMVGSESKFSLVRETDKKPEIRWLWRKLLLTKLQQQELSDHNRISVIATSVKRLLQQLYW</sequence>
<gene>
    <name evidence="1" type="ORF">QE152_g8433</name>
</gene>
<dbReference type="AlphaFoldDB" id="A0AAW1MBY1"/>
<protein>
    <submittedName>
        <fullName evidence="1">Uncharacterized protein</fullName>
    </submittedName>
</protein>
<evidence type="ECO:0000313" key="1">
    <source>
        <dbReference type="EMBL" id="KAK9743658.1"/>
    </source>
</evidence>
<reference evidence="1 2" key="1">
    <citation type="journal article" date="2024" name="BMC Genomics">
        <title>De novo assembly and annotation of Popillia japonica's genome with initial clues to its potential as an invasive pest.</title>
        <authorList>
            <person name="Cucini C."/>
            <person name="Boschi S."/>
            <person name="Funari R."/>
            <person name="Cardaioli E."/>
            <person name="Iannotti N."/>
            <person name="Marturano G."/>
            <person name="Paoli F."/>
            <person name="Bruttini M."/>
            <person name="Carapelli A."/>
            <person name="Frati F."/>
            <person name="Nardi F."/>
        </authorList>
    </citation>
    <scope>NUCLEOTIDE SEQUENCE [LARGE SCALE GENOMIC DNA]</scope>
    <source>
        <strain evidence="1">DMR45628</strain>
    </source>
</reference>
<dbReference type="Proteomes" id="UP001458880">
    <property type="component" value="Unassembled WGS sequence"/>
</dbReference>